<evidence type="ECO:0000313" key="1">
    <source>
        <dbReference type="EMBL" id="OTG06272.1"/>
    </source>
</evidence>
<keyword evidence="2" id="KW-1185">Reference proteome</keyword>
<proteinExistence type="predicted"/>
<dbReference type="AlphaFoldDB" id="A0A251T6J5"/>
<organism evidence="1 2">
    <name type="scientific">Helianthus annuus</name>
    <name type="common">Common sunflower</name>
    <dbReference type="NCBI Taxonomy" id="4232"/>
    <lineage>
        <taxon>Eukaryota</taxon>
        <taxon>Viridiplantae</taxon>
        <taxon>Streptophyta</taxon>
        <taxon>Embryophyta</taxon>
        <taxon>Tracheophyta</taxon>
        <taxon>Spermatophyta</taxon>
        <taxon>Magnoliopsida</taxon>
        <taxon>eudicotyledons</taxon>
        <taxon>Gunneridae</taxon>
        <taxon>Pentapetalae</taxon>
        <taxon>asterids</taxon>
        <taxon>campanulids</taxon>
        <taxon>Asterales</taxon>
        <taxon>Asteraceae</taxon>
        <taxon>Asteroideae</taxon>
        <taxon>Heliantheae alliance</taxon>
        <taxon>Heliantheae</taxon>
        <taxon>Helianthus</taxon>
    </lineage>
</organism>
<dbReference type="Proteomes" id="UP000215914">
    <property type="component" value="Chromosome 12"/>
</dbReference>
<dbReference type="EMBL" id="CM007901">
    <property type="protein sequence ID" value="OTG06272.1"/>
    <property type="molecule type" value="Genomic_DNA"/>
</dbReference>
<evidence type="ECO:0000313" key="2">
    <source>
        <dbReference type="Proteomes" id="UP000215914"/>
    </source>
</evidence>
<name>A0A251T6J5_HELAN</name>
<protein>
    <submittedName>
        <fullName evidence="1">Uncharacterized protein</fullName>
    </submittedName>
</protein>
<sequence>MRMKELSVSVQRMKMKKKKRNEHELIQEDHSSIMEVLLSLTLSCSLPPFHLLVDVKMRLVLEEVISES</sequence>
<reference evidence="2" key="1">
    <citation type="journal article" date="2017" name="Nature">
        <title>The sunflower genome provides insights into oil metabolism, flowering and Asterid evolution.</title>
        <authorList>
            <person name="Badouin H."/>
            <person name="Gouzy J."/>
            <person name="Grassa C.J."/>
            <person name="Murat F."/>
            <person name="Staton S.E."/>
            <person name="Cottret L."/>
            <person name="Lelandais-Briere C."/>
            <person name="Owens G.L."/>
            <person name="Carrere S."/>
            <person name="Mayjonade B."/>
            <person name="Legrand L."/>
            <person name="Gill N."/>
            <person name="Kane N.C."/>
            <person name="Bowers J.E."/>
            <person name="Hubner S."/>
            <person name="Bellec A."/>
            <person name="Berard A."/>
            <person name="Berges H."/>
            <person name="Blanchet N."/>
            <person name="Boniface M.C."/>
            <person name="Brunel D."/>
            <person name="Catrice O."/>
            <person name="Chaidir N."/>
            <person name="Claudel C."/>
            <person name="Donnadieu C."/>
            <person name="Faraut T."/>
            <person name="Fievet G."/>
            <person name="Helmstetter N."/>
            <person name="King M."/>
            <person name="Knapp S.J."/>
            <person name="Lai Z."/>
            <person name="Le Paslier M.C."/>
            <person name="Lippi Y."/>
            <person name="Lorenzon L."/>
            <person name="Mandel J.R."/>
            <person name="Marage G."/>
            <person name="Marchand G."/>
            <person name="Marquand E."/>
            <person name="Bret-Mestries E."/>
            <person name="Morien E."/>
            <person name="Nambeesan S."/>
            <person name="Nguyen T."/>
            <person name="Pegot-Espagnet P."/>
            <person name="Pouilly N."/>
            <person name="Raftis F."/>
            <person name="Sallet E."/>
            <person name="Schiex T."/>
            <person name="Thomas J."/>
            <person name="Vandecasteele C."/>
            <person name="Vares D."/>
            <person name="Vear F."/>
            <person name="Vautrin S."/>
            <person name="Crespi M."/>
            <person name="Mangin B."/>
            <person name="Burke J.M."/>
            <person name="Salse J."/>
            <person name="Munos S."/>
            <person name="Vincourt P."/>
            <person name="Rieseberg L.H."/>
            <person name="Langlade N.B."/>
        </authorList>
    </citation>
    <scope>NUCLEOTIDE SEQUENCE [LARGE SCALE GENOMIC DNA]</scope>
    <source>
        <strain evidence="2">cv. SF193</strain>
    </source>
</reference>
<gene>
    <name evidence="1" type="ORF">HannXRQ_Chr12g0382951</name>
</gene>
<accession>A0A251T6J5</accession>
<dbReference type="InParanoid" id="A0A251T6J5"/>